<dbReference type="EMBL" id="JAFKCT010000006">
    <property type="protein sequence ID" value="MBN7812304.1"/>
    <property type="molecule type" value="Genomic_DNA"/>
</dbReference>
<dbReference type="Proteomes" id="UP000664317">
    <property type="component" value="Unassembled WGS sequence"/>
</dbReference>
<sequence length="69" mass="7571">MSEDTHGGGSNLGDTLLELGVDLMRPANAYYNQSKLGVKMDALNAKPIATDFKVRYGQRRKKKDNGQGE</sequence>
<dbReference type="RefSeq" id="WP_206579074.1">
    <property type="nucleotide sequence ID" value="NZ_JAFKCT010000006.1"/>
</dbReference>
<comment type="caution">
    <text evidence="1">The sequence shown here is derived from an EMBL/GenBank/DDBJ whole genome shotgun (WGS) entry which is preliminary data.</text>
</comment>
<keyword evidence="2" id="KW-1185">Reference proteome</keyword>
<organism evidence="1 2">
    <name type="scientific">Algoriphagus oliviformis</name>
    <dbReference type="NCBI Taxonomy" id="2811231"/>
    <lineage>
        <taxon>Bacteria</taxon>
        <taxon>Pseudomonadati</taxon>
        <taxon>Bacteroidota</taxon>
        <taxon>Cytophagia</taxon>
        <taxon>Cytophagales</taxon>
        <taxon>Cyclobacteriaceae</taxon>
        <taxon>Algoriphagus</taxon>
    </lineage>
</organism>
<reference evidence="1 2" key="1">
    <citation type="submission" date="2021-03" db="EMBL/GenBank/DDBJ databases">
        <title>novel species isolated from a fishpond in China.</title>
        <authorList>
            <person name="Lu H."/>
            <person name="Cai Z."/>
        </authorList>
    </citation>
    <scope>NUCLEOTIDE SEQUENCE [LARGE SCALE GENOMIC DNA]</scope>
    <source>
        <strain evidence="1 2">H41</strain>
    </source>
</reference>
<evidence type="ECO:0000313" key="2">
    <source>
        <dbReference type="Proteomes" id="UP000664317"/>
    </source>
</evidence>
<protein>
    <submittedName>
        <fullName evidence="1">Uncharacterized protein</fullName>
    </submittedName>
</protein>
<accession>A0ABS3C9M6</accession>
<proteinExistence type="predicted"/>
<name>A0ABS3C9M6_9BACT</name>
<evidence type="ECO:0000313" key="1">
    <source>
        <dbReference type="EMBL" id="MBN7812304.1"/>
    </source>
</evidence>
<gene>
    <name evidence="1" type="ORF">J0A68_15225</name>
</gene>